<dbReference type="RefSeq" id="WP_070251505.1">
    <property type="nucleotide sequence ID" value="NZ_LROM01000134.1"/>
</dbReference>
<dbReference type="PROSITE" id="PS50110">
    <property type="entry name" value="RESPONSE_REGULATORY"/>
    <property type="match status" value="1"/>
</dbReference>
<dbReference type="SMART" id="SM00448">
    <property type="entry name" value="REC"/>
    <property type="match status" value="1"/>
</dbReference>
<protein>
    <submittedName>
        <fullName evidence="10">Transcriptional regulatory protein BaeR</fullName>
    </submittedName>
</protein>
<evidence type="ECO:0000256" key="5">
    <source>
        <dbReference type="ARBA" id="ARBA00023163"/>
    </source>
</evidence>
<dbReference type="PANTHER" id="PTHR48111:SF59">
    <property type="entry name" value="TRANSCRIPTIONAL REGULATORY PROTEIN BAER"/>
    <property type="match status" value="1"/>
</dbReference>
<dbReference type="Pfam" id="PF00486">
    <property type="entry name" value="Trans_reg_C"/>
    <property type="match status" value="1"/>
</dbReference>
<keyword evidence="4 7" id="KW-0238">DNA-binding</keyword>
<name>A0A1E7WBX6_9BURK</name>
<dbReference type="GO" id="GO:0000976">
    <property type="term" value="F:transcription cis-regulatory region binding"/>
    <property type="evidence" value="ECO:0007669"/>
    <property type="project" value="TreeGrafter"/>
</dbReference>
<dbReference type="Proteomes" id="UP000175989">
    <property type="component" value="Unassembled WGS sequence"/>
</dbReference>
<reference evidence="11" key="1">
    <citation type="journal article" date="2016" name="Front. Microbiol.">
        <title>Molecular Keys to the Janthinobacterium and Duganella spp. Interaction with the Plant Pathogen Fusarium graminearum.</title>
        <authorList>
            <person name="Haack F.S."/>
            <person name="Poehlein A."/>
            <person name="Kroger C."/>
            <person name="Voigt C.A."/>
            <person name="Piepenbring M."/>
            <person name="Bode H.B."/>
            <person name="Daniel R."/>
            <person name="Schafer W."/>
            <person name="Streit W.R."/>
        </authorList>
    </citation>
    <scope>NUCLEOTIDE SEQUENCE [LARGE SCALE GENOMIC DNA]</scope>
    <source>
        <strain evidence="11">T54</strain>
    </source>
</reference>
<dbReference type="PROSITE" id="PS51755">
    <property type="entry name" value="OMPR_PHOB"/>
    <property type="match status" value="1"/>
</dbReference>
<evidence type="ECO:0000256" key="1">
    <source>
        <dbReference type="ARBA" id="ARBA00022553"/>
    </source>
</evidence>
<dbReference type="SUPFAM" id="SSF52172">
    <property type="entry name" value="CheY-like"/>
    <property type="match status" value="1"/>
</dbReference>
<dbReference type="InterPro" id="IPR016032">
    <property type="entry name" value="Sig_transdc_resp-reg_C-effctor"/>
</dbReference>
<keyword evidence="1 6" id="KW-0597">Phosphoprotein</keyword>
<dbReference type="AlphaFoldDB" id="A0A1E7WBX6"/>
<evidence type="ECO:0000256" key="4">
    <source>
        <dbReference type="ARBA" id="ARBA00023125"/>
    </source>
</evidence>
<dbReference type="GO" id="GO:0006355">
    <property type="term" value="P:regulation of DNA-templated transcription"/>
    <property type="evidence" value="ECO:0007669"/>
    <property type="project" value="InterPro"/>
</dbReference>
<dbReference type="InterPro" id="IPR001867">
    <property type="entry name" value="OmpR/PhoB-type_DNA-bd"/>
</dbReference>
<dbReference type="FunFam" id="3.40.50.2300:FF:000001">
    <property type="entry name" value="DNA-binding response regulator PhoB"/>
    <property type="match status" value="1"/>
</dbReference>
<dbReference type="GO" id="GO:0000156">
    <property type="term" value="F:phosphorelay response regulator activity"/>
    <property type="evidence" value="ECO:0007669"/>
    <property type="project" value="TreeGrafter"/>
</dbReference>
<dbReference type="GO" id="GO:0032993">
    <property type="term" value="C:protein-DNA complex"/>
    <property type="evidence" value="ECO:0007669"/>
    <property type="project" value="TreeGrafter"/>
</dbReference>
<dbReference type="PANTHER" id="PTHR48111">
    <property type="entry name" value="REGULATOR OF RPOS"/>
    <property type="match status" value="1"/>
</dbReference>
<sequence length="229" mass="25290">MSAQHVLVVEDELRLARLLVSYLQAAGYRATAQHDGLAVQATVAAGDVDLILLDWMLPGIDGLTLCRALRASSDIPIIMMTARAQEEDRLDGLDGGADDYICKPFSPREVVARVRAVLRRRPAGSPKPGLQIDEQGVRAFLHGAELPLTPVEFRLLKMLRDAPGKALSRDDLRSGVYEDRRIVHDRTIDTHVKNLRRKLEEAGLAEAISAVYGVGYRWEARSASPVIYN</sequence>
<dbReference type="InterPro" id="IPR011006">
    <property type="entry name" value="CheY-like_superfamily"/>
</dbReference>
<evidence type="ECO:0000256" key="6">
    <source>
        <dbReference type="PROSITE-ProRule" id="PRU00169"/>
    </source>
</evidence>
<feature type="DNA-binding region" description="OmpR/PhoB-type" evidence="7">
    <location>
        <begin position="115"/>
        <end position="220"/>
    </location>
</feature>
<dbReference type="InterPro" id="IPR001789">
    <property type="entry name" value="Sig_transdc_resp-reg_receiver"/>
</dbReference>
<feature type="domain" description="OmpR/PhoB-type" evidence="9">
    <location>
        <begin position="115"/>
        <end position="220"/>
    </location>
</feature>
<evidence type="ECO:0000256" key="7">
    <source>
        <dbReference type="PROSITE-ProRule" id="PRU01091"/>
    </source>
</evidence>
<dbReference type="Gene3D" id="3.40.50.2300">
    <property type="match status" value="1"/>
</dbReference>
<keyword evidence="11" id="KW-1185">Reference proteome</keyword>
<dbReference type="EMBL" id="LROM01000134">
    <property type="protein sequence ID" value="OEZ94385.1"/>
    <property type="molecule type" value="Genomic_DNA"/>
</dbReference>
<dbReference type="Gene3D" id="1.10.10.10">
    <property type="entry name" value="Winged helix-like DNA-binding domain superfamily/Winged helix DNA-binding domain"/>
    <property type="match status" value="1"/>
</dbReference>
<dbReference type="SMART" id="SM00862">
    <property type="entry name" value="Trans_reg_C"/>
    <property type="match status" value="1"/>
</dbReference>
<dbReference type="PATRIC" id="fig|762836.4.peg.4749"/>
<organism evidence="10 11">
    <name type="scientific">Duganella phyllosphaerae</name>
    <dbReference type="NCBI Taxonomy" id="762836"/>
    <lineage>
        <taxon>Bacteria</taxon>
        <taxon>Pseudomonadati</taxon>
        <taxon>Pseudomonadota</taxon>
        <taxon>Betaproteobacteria</taxon>
        <taxon>Burkholderiales</taxon>
        <taxon>Oxalobacteraceae</taxon>
        <taxon>Telluria group</taxon>
        <taxon>Duganella</taxon>
    </lineage>
</organism>
<feature type="domain" description="Response regulatory" evidence="8">
    <location>
        <begin position="5"/>
        <end position="118"/>
    </location>
</feature>
<dbReference type="CDD" id="cd00383">
    <property type="entry name" value="trans_reg_C"/>
    <property type="match status" value="1"/>
</dbReference>
<keyword evidence="3" id="KW-0805">Transcription regulation</keyword>
<proteinExistence type="predicted"/>
<keyword evidence="5" id="KW-0804">Transcription</keyword>
<evidence type="ECO:0000313" key="11">
    <source>
        <dbReference type="Proteomes" id="UP000175989"/>
    </source>
</evidence>
<keyword evidence="2" id="KW-0902">Two-component regulatory system</keyword>
<dbReference type="CDD" id="cd17574">
    <property type="entry name" value="REC_OmpR"/>
    <property type="match status" value="1"/>
</dbReference>
<evidence type="ECO:0000259" key="8">
    <source>
        <dbReference type="PROSITE" id="PS50110"/>
    </source>
</evidence>
<evidence type="ECO:0000313" key="10">
    <source>
        <dbReference type="EMBL" id="OEZ94385.1"/>
    </source>
</evidence>
<comment type="caution">
    <text evidence="10">The sequence shown here is derived from an EMBL/GenBank/DDBJ whole genome shotgun (WGS) entry which is preliminary data.</text>
</comment>
<dbReference type="InterPro" id="IPR039420">
    <property type="entry name" value="WalR-like"/>
</dbReference>
<evidence type="ECO:0000256" key="2">
    <source>
        <dbReference type="ARBA" id="ARBA00023012"/>
    </source>
</evidence>
<evidence type="ECO:0000256" key="3">
    <source>
        <dbReference type="ARBA" id="ARBA00023015"/>
    </source>
</evidence>
<dbReference type="GO" id="GO:0005829">
    <property type="term" value="C:cytosol"/>
    <property type="evidence" value="ECO:0007669"/>
    <property type="project" value="TreeGrafter"/>
</dbReference>
<dbReference type="InterPro" id="IPR036388">
    <property type="entry name" value="WH-like_DNA-bd_sf"/>
</dbReference>
<gene>
    <name evidence="10" type="primary">baeR_2</name>
    <name evidence="10" type="ORF">DUPY_46150</name>
</gene>
<feature type="modified residue" description="4-aspartylphosphate" evidence="6">
    <location>
        <position position="54"/>
    </location>
</feature>
<dbReference type="OrthoDB" id="9802426at2"/>
<evidence type="ECO:0000259" key="9">
    <source>
        <dbReference type="PROSITE" id="PS51755"/>
    </source>
</evidence>
<accession>A0A1E7WBX6</accession>
<dbReference type="SUPFAM" id="SSF46894">
    <property type="entry name" value="C-terminal effector domain of the bipartite response regulators"/>
    <property type="match status" value="1"/>
</dbReference>
<dbReference type="Gene3D" id="6.10.250.690">
    <property type="match status" value="1"/>
</dbReference>
<dbReference type="Pfam" id="PF00072">
    <property type="entry name" value="Response_reg"/>
    <property type="match status" value="1"/>
</dbReference>